<dbReference type="EMBL" id="CAKLBY020000264">
    <property type="protein sequence ID" value="CAK7941646.1"/>
    <property type="molecule type" value="Genomic_DNA"/>
</dbReference>
<organism evidence="2 3">
    <name type="scientific">Peronospora matthiolae</name>
    <dbReference type="NCBI Taxonomy" id="2874970"/>
    <lineage>
        <taxon>Eukaryota</taxon>
        <taxon>Sar</taxon>
        <taxon>Stramenopiles</taxon>
        <taxon>Oomycota</taxon>
        <taxon>Peronosporomycetes</taxon>
        <taxon>Peronosporales</taxon>
        <taxon>Peronosporaceae</taxon>
        <taxon>Peronospora</taxon>
    </lineage>
</organism>
<dbReference type="AlphaFoldDB" id="A0AAV1V3Y0"/>
<accession>A0AAV1V3Y0</accession>
<proteinExistence type="predicted"/>
<comment type="caution">
    <text evidence="2">The sequence shown here is derived from an EMBL/GenBank/DDBJ whole genome shotgun (WGS) entry which is preliminary data.</text>
</comment>
<dbReference type="Proteomes" id="UP001162060">
    <property type="component" value="Unassembled WGS sequence"/>
</dbReference>
<evidence type="ECO:0000313" key="3">
    <source>
        <dbReference type="Proteomes" id="UP001162060"/>
    </source>
</evidence>
<name>A0AAV1V3Y0_9STRA</name>
<protein>
    <recommendedName>
        <fullName evidence="4">Polyketide synthase</fullName>
    </recommendedName>
</protein>
<sequence>MNVIFKRAATPKKIDFDSADRSNVLLGCGVSGSVCSAATFNQASERDLTGRPRGVFRFFGSVAADPVQIAGREEKVASVEASDSADAF</sequence>
<gene>
    <name evidence="1" type="ORF">PM001_LOCUS150</name>
    <name evidence="2" type="ORF">PM001_LOCUS26796</name>
</gene>
<evidence type="ECO:0000313" key="2">
    <source>
        <dbReference type="EMBL" id="CAK7941646.1"/>
    </source>
</evidence>
<reference evidence="2" key="1">
    <citation type="submission" date="2024-01" db="EMBL/GenBank/DDBJ databases">
        <authorList>
            <person name="Webb A."/>
        </authorList>
    </citation>
    <scope>NUCLEOTIDE SEQUENCE</scope>
    <source>
        <strain evidence="2">Pm1</strain>
    </source>
</reference>
<evidence type="ECO:0000313" key="1">
    <source>
        <dbReference type="EMBL" id="CAK7891272.1"/>
    </source>
</evidence>
<evidence type="ECO:0008006" key="4">
    <source>
        <dbReference type="Google" id="ProtNLM"/>
    </source>
</evidence>
<dbReference type="EMBL" id="CAKLBY020000003">
    <property type="protein sequence ID" value="CAK7891272.1"/>
    <property type="molecule type" value="Genomic_DNA"/>
</dbReference>